<organism evidence="3 4">
    <name type="scientific">Cohnella phaseoli</name>
    <dbReference type="NCBI Taxonomy" id="456490"/>
    <lineage>
        <taxon>Bacteria</taxon>
        <taxon>Bacillati</taxon>
        <taxon>Bacillota</taxon>
        <taxon>Bacilli</taxon>
        <taxon>Bacillales</taxon>
        <taxon>Paenibacillaceae</taxon>
        <taxon>Cohnella</taxon>
    </lineage>
</organism>
<dbReference type="AlphaFoldDB" id="A0A3D9KFA1"/>
<feature type="chain" id="PRO_5039033790" description="Dockerin domain-containing protein" evidence="1">
    <location>
        <begin position="38"/>
        <end position="519"/>
    </location>
</feature>
<dbReference type="InterPro" id="IPR011042">
    <property type="entry name" value="6-blade_b-propeller_TolB-like"/>
</dbReference>
<feature type="domain" description="Dockerin" evidence="2">
    <location>
        <begin position="455"/>
        <end position="519"/>
    </location>
</feature>
<dbReference type="Gene3D" id="1.10.1330.10">
    <property type="entry name" value="Dockerin domain"/>
    <property type="match status" value="1"/>
</dbReference>
<evidence type="ECO:0000313" key="4">
    <source>
        <dbReference type="Proteomes" id="UP000256977"/>
    </source>
</evidence>
<sequence length="519" mass="56621">MPTTGTSKLKKMKQWTAASLIAALLTAWAVPTPAAEAAIGPLLLKSPQEIEFATYNGVTQMYIADTGNNRVLRADPDGLVNLIIDVNNPTAIDIDENGYIYVAESGSTAGLYAFDRNGEPLELWSYKNERVQYPINLMEAPIFRPVPGYPDNLNVRSLIVTRRYNNENKLFVTAHFHYESYAQTNFYPPITYGLVTFKGSQNLDLAGRGSGSSGQGEIGFTRHPDGKVWESGGYFVSLEDVFNMSPVDIMQTSYGEIAVDTVDKMFYVVVNKTRIERTSYNGASYYNRPTLQPWLNLTDKYAISEPHSIAVGPDRALYVTDAAKDRIIVIGLDADATFNRELSLTYEINEPPLAGSFVKRGKQNQDMTFVPNDFLTRYSDPEGHALQAIRVASLPPQGTLKHDGIPVTQGQVIPASSLGGLTYTPQAGWGGTTFFEWKAKDSGGYSQTAGKVEIVVRVMGDANGDGAVTPADALMITKHVKGTITLTADQLEMLDMNGDGVVDAADATVIMNIYSGKAV</sequence>
<dbReference type="Proteomes" id="UP000256977">
    <property type="component" value="Unassembled WGS sequence"/>
</dbReference>
<dbReference type="RefSeq" id="WP_116060043.1">
    <property type="nucleotide sequence ID" value="NZ_QRDZ01000005.1"/>
</dbReference>
<dbReference type="EMBL" id="QRDZ01000005">
    <property type="protein sequence ID" value="RED85023.1"/>
    <property type="molecule type" value="Genomic_DNA"/>
</dbReference>
<name>A0A3D9KFA1_9BACL</name>
<accession>A0A3D9KFA1</accession>
<reference evidence="3 4" key="1">
    <citation type="submission" date="2018-07" db="EMBL/GenBank/DDBJ databases">
        <title>Genomic Encyclopedia of Type Strains, Phase III (KMG-III): the genomes of soil and plant-associated and newly described type strains.</title>
        <authorList>
            <person name="Whitman W."/>
        </authorList>
    </citation>
    <scope>NUCLEOTIDE SEQUENCE [LARGE SCALE GENOMIC DNA]</scope>
    <source>
        <strain evidence="3 4">CECT 7287</strain>
    </source>
</reference>
<dbReference type="SUPFAM" id="SSF63446">
    <property type="entry name" value="Type I dockerin domain"/>
    <property type="match status" value="1"/>
</dbReference>
<gene>
    <name evidence="3" type="ORF">DFP98_10527</name>
</gene>
<dbReference type="InterPro" id="IPR002105">
    <property type="entry name" value="Dockerin_1_rpt"/>
</dbReference>
<dbReference type="GO" id="GO:0004553">
    <property type="term" value="F:hydrolase activity, hydrolyzing O-glycosyl compounds"/>
    <property type="evidence" value="ECO:0007669"/>
    <property type="project" value="InterPro"/>
</dbReference>
<dbReference type="PROSITE" id="PS51766">
    <property type="entry name" value="DOCKERIN"/>
    <property type="match status" value="1"/>
</dbReference>
<evidence type="ECO:0000256" key="1">
    <source>
        <dbReference type="SAM" id="SignalP"/>
    </source>
</evidence>
<keyword evidence="4" id="KW-1185">Reference proteome</keyword>
<evidence type="ECO:0000259" key="2">
    <source>
        <dbReference type="PROSITE" id="PS51766"/>
    </source>
</evidence>
<dbReference type="InterPro" id="IPR016134">
    <property type="entry name" value="Dockerin_dom"/>
</dbReference>
<protein>
    <recommendedName>
        <fullName evidence="2">Dockerin domain-containing protein</fullName>
    </recommendedName>
</protein>
<dbReference type="InterPro" id="IPR036439">
    <property type="entry name" value="Dockerin_dom_sf"/>
</dbReference>
<proteinExistence type="predicted"/>
<dbReference type="OrthoDB" id="2489782at2"/>
<dbReference type="SUPFAM" id="SSF101898">
    <property type="entry name" value="NHL repeat"/>
    <property type="match status" value="1"/>
</dbReference>
<dbReference type="CDD" id="cd14256">
    <property type="entry name" value="Dockerin_I"/>
    <property type="match status" value="1"/>
</dbReference>
<keyword evidence="1" id="KW-0732">Signal</keyword>
<feature type="signal peptide" evidence="1">
    <location>
        <begin position="1"/>
        <end position="37"/>
    </location>
</feature>
<comment type="caution">
    <text evidence="3">The sequence shown here is derived from an EMBL/GenBank/DDBJ whole genome shotgun (WGS) entry which is preliminary data.</text>
</comment>
<evidence type="ECO:0000313" key="3">
    <source>
        <dbReference type="EMBL" id="RED85023.1"/>
    </source>
</evidence>
<dbReference type="Pfam" id="PF00404">
    <property type="entry name" value="Dockerin_1"/>
    <property type="match status" value="1"/>
</dbReference>
<dbReference type="Gene3D" id="2.120.10.30">
    <property type="entry name" value="TolB, C-terminal domain"/>
    <property type="match status" value="1"/>
</dbReference>
<dbReference type="GO" id="GO:0000272">
    <property type="term" value="P:polysaccharide catabolic process"/>
    <property type="evidence" value="ECO:0007669"/>
    <property type="project" value="InterPro"/>
</dbReference>